<dbReference type="Pfam" id="PF04427">
    <property type="entry name" value="Brix"/>
    <property type="match status" value="1"/>
</dbReference>
<dbReference type="AlphaFoldDB" id="A0A9W7BLY7"/>
<dbReference type="InterPro" id="IPR045112">
    <property type="entry name" value="PPAN-like"/>
</dbReference>
<dbReference type="GO" id="GO:0000027">
    <property type="term" value="P:ribosomal large subunit assembly"/>
    <property type="evidence" value="ECO:0007669"/>
    <property type="project" value="TreeGrafter"/>
</dbReference>
<feature type="domain" description="Brix" evidence="2">
    <location>
        <begin position="36"/>
        <end position="257"/>
    </location>
</feature>
<dbReference type="GO" id="GO:0030687">
    <property type="term" value="C:preribosome, large subunit precursor"/>
    <property type="evidence" value="ECO:0007669"/>
    <property type="project" value="TreeGrafter"/>
</dbReference>
<evidence type="ECO:0000259" key="2">
    <source>
        <dbReference type="PROSITE" id="PS50833"/>
    </source>
</evidence>
<dbReference type="SMART" id="SM00879">
    <property type="entry name" value="Brix"/>
    <property type="match status" value="1"/>
</dbReference>
<dbReference type="InterPro" id="IPR007109">
    <property type="entry name" value="Brix"/>
</dbReference>
<comment type="caution">
    <text evidence="3">The sequence shown here is derived from an EMBL/GenBank/DDBJ whole genome shotgun (WGS) entry which is preliminary data.</text>
</comment>
<sequence>MPKHGRKRKKTRTHVVDDESAANALKSAEPPPPRSMVVRHGSSSAEEPELSELVGDWRNLMSPATALKLKERKGAKIRDYAEMAPVLGVTHLLAFSMNEGGNVNCKIARVPSGPTLTFKIKRFSLSKQVRAVQKRPIDTSSGIFQTAPVVVTNNFGGSEEAAHIKLMRITFQNMFPAVDVGNVKLSDVRRDYIIGNTGAFGGAMSDSEGEDEAANVVLPQKFTGRGNSKSQKSALKLVELGPRMRMKLMKVERGLAAGDIMYHSVVKKTPEEAKSQKSSIVQKEALRKQRREEQEENVQRKKNAKEEKKEAKRVKREARDVQAMNELRGEATLQVNDGGSEERASDSDGNNN</sequence>
<dbReference type="PANTHER" id="PTHR12661">
    <property type="entry name" value="PETER PAN-RELATED"/>
    <property type="match status" value="1"/>
</dbReference>
<protein>
    <recommendedName>
        <fullName evidence="2">Brix domain-containing protein</fullName>
    </recommendedName>
</protein>
<reference evidence="4" key="1">
    <citation type="journal article" date="2023" name="Commun. Biol.">
        <title>Genome analysis of Parmales, the sister group of diatoms, reveals the evolutionary specialization of diatoms from phago-mixotrophs to photoautotrophs.</title>
        <authorList>
            <person name="Ban H."/>
            <person name="Sato S."/>
            <person name="Yoshikawa S."/>
            <person name="Yamada K."/>
            <person name="Nakamura Y."/>
            <person name="Ichinomiya M."/>
            <person name="Sato N."/>
            <person name="Blanc-Mathieu R."/>
            <person name="Endo H."/>
            <person name="Kuwata A."/>
            <person name="Ogata H."/>
        </authorList>
    </citation>
    <scope>NUCLEOTIDE SEQUENCE [LARGE SCALE GENOMIC DNA]</scope>
    <source>
        <strain evidence="4">NIES 3699</strain>
    </source>
</reference>
<name>A0A9W7BLY7_9STRA</name>
<feature type="compositionally biased region" description="Basic and acidic residues" evidence="1">
    <location>
        <begin position="284"/>
        <end position="310"/>
    </location>
</feature>
<accession>A0A9W7BLY7</accession>
<evidence type="ECO:0000256" key="1">
    <source>
        <dbReference type="SAM" id="MobiDB-lite"/>
    </source>
</evidence>
<dbReference type="GO" id="GO:0019843">
    <property type="term" value="F:rRNA binding"/>
    <property type="evidence" value="ECO:0007669"/>
    <property type="project" value="InterPro"/>
</dbReference>
<dbReference type="PROSITE" id="PS50833">
    <property type="entry name" value="BRIX"/>
    <property type="match status" value="1"/>
</dbReference>
<dbReference type="PANTHER" id="PTHR12661:SF5">
    <property type="entry name" value="SUPPRESSOR OF SWI4 1 HOMOLOG"/>
    <property type="match status" value="1"/>
</dbReference>
<dbReference type="GO" id="GO:0006364">
    <property type="term" value="P:rRNA processing"/>
    <property type="evidence" value="ECO:0007669"/>
    <property type="project" value="InterPro"/>
</dbReference>
<feature type="compositionally biased region" description="Basic residues" evidence="1">
    <location>
        <begin position="1"/>
        <end position="13"/>
    </location>
</feature>
<dbReference type="Proteomes" id="UP001165160">
    <property type="component" value="Unassembled WGS sequence"/>
</dbReference>
<feature type="region of interest" description="Disordered" evidence="1">
    <location>
        <begin position="1"/>
        <end position="47"/>
    </location>
</feature>
<dbReference type="EMBL" id="BRXX01000133">
    <property type="protein sequence ID" value="GMH92826.1"/>
    <property type="molecule type" value="Genomic_DNA"/>
</dbReference>
<gene>
    <name evidence="3" type="ORF">TrVE_jg10818</name>
</gene>
<evidence type="ECO:0000313" key="3">
    <source>
        <dbReference type="EMBL" id="GMH92826.1"/>
    </source>
</evidence>
<keyword evidence="4" id="KW-1185">Reference proteome</keyword>
<proteinExistence type="predicted"/>
<feature type="region of interest" description="Disordered" evidence="1">
    <location>
        <begin position="269"/>
        <end position="352"/>
    </location>
</feature>
<organism evidence="3 4">
    <name type="scientific">Triparma verrucosa</name>
    <dbReference type="NCBI Taxonomy" id="1606542"/>
    <lineage>
        <taxon>Eukaryota</taxon>
        <taxon>Sar</taxon>
        <taxon>Stramenopiles</taxon>
        <taxon>Ochrophyta</taxon>
        <taxon>Bolidophyceae</taxon>
        <taxon>Parmales</taxon>
        <taxon>Triparmaceae</taxon>
        <taxon>Triparma</taxon>
    </lineage>
</organism>
<evidence type="ECO:0000313" key="4">
    <source>
        <dbReference type="Proteomes" id="UP001165160"/>
    </source>
</evidence>